<evidence type="ECO:0000313" key="1">
    <source>
        <dbReference type="EMBL" id="ETO33262.1"/>
    </source>
</evidence>
<proteinExistence type="predicted"/>
<protein>
    <submittedName>
        <fullName evidence="1">Uncharacterized protein</fullName>
    </submittedName>
</protein>
<name>X6P6L8_RETFI</name>
<gene>
    <name evidence="1" type="ORF">RFI_03843</name>
</gene>
<accession>X6P6L8</accession>
<dbReference type="EMBL" id="ASPP01003538">
    <property type="protein sequence ID" value="ETO33262.1"/>
    <property type="molecule type" value="Genomic_DNA"/>
</dbReference>
<dbReference type="OrthoDB" id="9990006at2759"/>
<dbReference type="Proteomes" id="UP000023152">
    <property type="component" value="Unassembled WGS sequence"/>
</dbReference>
<keyword evidence="2" id="KW-1185">Reference proteome</keyword>
<comment type="caution">
    <text evidence="1">The sequence shown here is derived from an EMBL/GenBank/DDBJ whole genome shotgun (WGS) entry which is preliminary data.</text>
</comment>
<sequence length="276" mass="32948">MDNFSLFILSLKITKCSHFNSLYSGSNNKLIFDLLVFTISIQCILKTFYKIFLKYNVTTIQLCSIFCFTNQQRYLAKKENFTSIPVSSLLISFCENNFIFDKYITLLSFYKKTNKKNKFNIGYVKRKLEMSYVRVWSSNNKTNELNNCNQSFHRHTIIQEIIKKCMRLENIKEIKFGFFISHVNTSDDIQVTKIYRSDRGCILHFHPSMRRANMIYNKQQTIIEIKIFVKHIIIDKHFELFLRMIQYKTKKIMNGLDKKLSHIFLFKNKFSKNKLG</sequence>
<organism evidence="1 2">
    <name type="scientific">Reticulomyxa filosa</name>
    <dbReference type="NCBI Taxonomy" id="46433"/>
    <lineage>
        <taxon>Eukaryota</taxon>
        <taxon>Sar</taxon>
        <taxon>Rhizaria</taxon>
        <taxon>Retaria</taxon>
        <taxon>Foraminifera</taxon>
        <taxon>Monothalamids</taxon>
        <taxon>Reticulomyxidae</taxon>
        <taxon>Reticulomyxa</taxon>
    </lineage>
</organism>
<dbReference type="AlphaFoldDB" id="X6P6L8"/>
<evidence type="ECO:0000313" key="2">
    <source>
        <dbReference type="Proteomes" id="UP000023152"/>
    </source>
</evidence>
<reference evidence="1 2" key="1">
    <citation type="journal article" date="2013" name="Curr. Biol.">
        <title>The Genome of the Foraminiferan Reticulomyxa filosa.</title>
        <authorList>
            <person name="Glockner G."/>
            <person name="Hulsmann N."/>
            <person name="Schleicher M."/>
            <person name="Noegel A.A."/>
            <person name="Eichinger L."/>
            <person name="Gallinger C."/>
            <person name="Pawlowski J."/>
            <person name="Sierra R."/>
            <person name="Euteneuer U."/>
            <person name="Pillet L."/>
            <person name="Moustafa A."/>
            <person name="Platzer M."/>
            <person name="Groth M."/>
            <person name="Szafranski K."/>
            <person name="Schliwa M."/>
        </authorList>
    </citation>
    <scope>NUCLEOTIDE SEQUENCE [LARGE SCALE GENOMIC DNA]</scope>
</reference>